<organism evidence="2 3">
    <name type="scientific">Polaribacter ponticola</name>
    <dbReference type="NCBI Taxonomy" id="2978475"/>
    <lineage>
        <taxon>Bacteria</taxon>
        <taxon>Pseudomonadati</taxon>
        <taxon>Bacteroidota</taxon>
        <taxon>Flavobacteriia</taxon>
        <taxon>Flavobacteriales</taxon>
        <taxon>Flavobacteriaceae</taxon>
    </lineage>
</organism>
<feature type="signal peptide" evidence="1">
    <location>
        <begin position="1"/>
        <end position="23"/>
    </location>
</feature>
<dbReference type="EMBL" id="JAOSLC020000003">
    <property type="protein sequence ID" value="MDD7914064.1"/>
    <property type="molecule type" value="Genomic_DNA"/>
</dbReference>
<dbReference type="InterPro" id="IPR025348">
    <property type="entry name" value="DUF4252"/>
</dbReference>
<dbReference type="RefSeq" id="WP_265724734.1">
    <property type="nucleotide sequence ID" value="NZ_JAOSLC020000003.1"/>
</dbReference>
<protein>
    <submittedName>
        <fullName evidence="2">DUF4252 domain-containing protein</fullName>
    </submittedName>
</protein>
<evidence type="ECO:0000313" key="3">
    <source>
        <dbReference type="Proteomes" id="UP001151478"/>
    </source>
</evidence>
<keyword evidence="1" id="KW-0732">Signal</keyword>
<proteinExistence type="predicted"/>
<gene>
    <name evidence="2" type="ORF">N5A56_006340</name>
</gene>
<evidence type="ECO:0000256" key="1">
    <source>
        <dbReference type="SAM" id="SignalP"/>
    </source>
</evidence>
<comment type="caution">
    <text evidence="2">The sequence shown here is derived from an EMBL/GenBank/DDBJ whole genome shotgun (WGS) entry which is preliminary data.</text>
</comment>
<dbReference type="Pfam" id="PF14060">
    <property type="entry name" value="DUF4252"/>
    <property type="match status" value="1"/>
</dbReference>
<dbReference type="Proteomes" id="UP001151478">
    <property type="component" value="Unassembled WGS sequence"/>
</dbReference>
<keyword evidence="3" id="KW-1185">Reference proteome</keyword>
<reference evidence="2" key="1">
    <citation type="submission" date="2023-02" db="EMBL/GenBank/DDBJ databases">
        <title>Polaribacter ponticola sp. nov., isolated from seawater.</title>
        <authorList>
            <person name="Baek J.H."/>
            <person name="Kim J.M."/>
            <person name="Choi D.G."/>
            <person name="Jeon C.O."/>
        </authorList>
    </citation>
    <scope>NUCLEOTIDE SEQUENCE</scope>
    <source>
        <strain evidence="2">MSW5</strain>
    </source>
</reference>
<name>A0ABT5S7I3_9FLAO</name>
<evidence type="ECO:0000313" key="2">
    <source>
        <dbReference type="EMBL" id="MDD7914064.1"/>
    </source>
</evidence>
<accession>A0ABT5S7I3</accession>
<feature type="chain" id="PRO_5046548004" evidence="1">
    <location>
        <begin position="24"/>
        <end position="179"/>
    </location>
</feature>
<dbReference type="PROSITE" id="PS51257">
    <property type="entry name" value="PROKAR_LIPOPROTEIN"/>
    <property type="match status" value="1"/>
</dbReference>
<sequence>MKKLTTICSLVFLVLFASSCKNEKSLQSYLVDTSGKEGFYTGDLPVSSVLSAKANVSDDVKETIKSIKKINIAFLPKTADNSTAYEAEKTKLKKIFTDNDDYKNLMSMKAKGMNVKVYYTGDTDSIDEVIAFGYSKEAGVGVARLLGENMNPAKVIEMMNSVKMDAENLKGFSGIFQGK</sequence>